<feature type="coiled-coil region" evidence="1">
    <location>
        <begin position="622"/>
        <end position="649"/>
    </location>
</feature>
<dbReference type="EMBL" id="OW240912">
    <property type="protein sequence ID" value="CAH2223108.1"/>
    <property type="molecule type" value="Genomic_DNA"/>
</dbReference>
<dbReference type="InterPro" id="IPR006594">
    <property type="entry name" value="LisH"/>
</dbReference>
<reference evidence="3" key="1">
    <citation type="submission" date="2022-03" db="EMBL/GenBank/DDBJ databases">
        <authorList>
            <person name="Alioto T."/>
            <person name="Alioto T."/>
            <person name="Gomez Garrido J."/>
        </authorList>
    </citation>
    <scope>NUCLEOTIDE SEQUENCE</scope>
</reference>
<feature type="region of interest" description="Disordered" evidence="2">
    <location>
        <begin position="754"/>
        <end position="776"/>
    </location>
</feature>
<proteinExistence type="predicted"/>
<dbReference type="GO" id="GO:0060287">
    <property type="term" value="P:epithelial cilium movement involved in determination of left/right asymmetry"/>
    <property type="evidence" value="ECO:0007669"/>
    <property type="project" value="TreeGrafter"/>
</dbReference>
<keyword evidence="1" id="KW-0175">Coiled coil</keyword>
<feature type="coiled-coil region" evidence="1">
    <location>
        <begin position="316"/>
        <end position="343"/>
    </location>
</feature>
<feature type="compositionally biased region" description="Basic and acidic residues" evidence="2">
    <location>
        <begin position="833"/>
        <end position="847"/>
    </location>
</feature>
<dbReference type="InterPro" id="IPR055289">
    <property type="entry name" value="OFD1"/>
</dbReference>
<dbReference type="PANTHER" id="PTHR39063:SF1">
    <property type="entry name" value="OFD1 CENTRIOLE AND CENTRIOLAR SATELLITE PROTEIN"/>
    <property type="match status" value="1"/>
</dbReference>
<dbReference type="GO" id="GO:0036064">
    <property type="term" value="C:ciliary basal body"/>
    <property type="evidence" value="ECO:0007669"/>
    <property type="project" value="TreeGrafter"/>
</dbReference>
<dbReference type="GO" id="GO:0005576">
    <property type="term" value="C:extracellular region"/>
    <property type="evidence" value="ECO:0007669"/>
    <property type="project" value="GOC"/>
</dbReference>
<feature type="compositionally biased region" description="Polar residues" evidence="2">
    <location>
        <begin position="864"/>
        <end position="877"/>
    </location>
</feature>
<feature type="coiled-coil region" evidence="1">
    <location>
        <begin position="188"/>
        <end position="276"/>
    </location>
</feature>
<evidence type="ECO:0000313" key="3">
    <source>
        <dbReference type="EMBL" id="CAH2223108.1"/>
    </source>
</evidence>
<protein>
    <submittedName>
        <fullName evidence="3">Oral-facial-digital syndrome 1 isoform X1</fullName>
    </submittedName>
</protein>
<keyword evidence="4" id="KW-1185">Reference proteome</keyword>
<accession>A0AAD1VNF5</accession>
<feature type="region of interest" description="Disordered" evidence="2">
    <location>
        <begin position="833"/>
        <end position="958"/>
    </location>
</feature>
<dbReference type="GO" id="GO:0005813">
    <property type="term" value="C:centrosome"/>
    <property type="evidence" value="ECO:0007669"/>
    <property type="project" value="TreeGrafter"/>
</dbReference>
<organism evidence="3 4">
    <name type="scientific">Pelobates cultripes</name>
    <name type="common">Western spadefoot toad</name>
    <dbReference type="NCBI Taxonomy" id="61616"/>
    <lineage>
        <taxon>Eukaryota</taxon>
        <taxon>Metazoa</taxon>
        <taxon>Chordata</taxon>
        <taxon>Craniata</taxon>
        <taxon>Vertebrata</taxon>
        <taxon>Euteleostomi</taxon>
        <taxon>Amphibia</taxon>
        <taxon>Batrachia</taxon>
        <taxon>Anura</taxon>
        <taxon>Pelobatoidea</taxon>
        <taxon>Pelobatidae</taxon>
        <taxon>Pelobates</taxon>
    </lineage>
</organism>
<dbReference type="Proteomes" id="UP001295444">
    <property type="component" value="Chromosome 01"/>
</dbReference>
<evidence type="ECO:0000256" key="2">
    <source>
        <dbReference type="SAM" id="MobiDB-lite"/>
    </source>
</evidence>
<name>A0AAD1VNF5_PELCU</name>
<sequence>MSDRELKALSQEEMRKRLYQTFKEKGILDSLKSQLRNHLIHELKHQAFSGAQSLLSENLNKESLIHRASNSLVADHLARCGYEYTLSVFYPECGLEKEKIFSADDLLHLMKIHPKSKLYKFMISSLQDKNAKGFLFQMLTEMTEHQLHKESRDADTQTVPNSLHTSIVEKLQLIDEQFEERYLKRPHYESLEIKLSEYRKEMEEQLQLEMHQKLQHFKEVEIARIKLEEKEKSQKEIADFQRQLEKAYQLKSESLLSREKNAIERLQTQQEIEAKEMYSQRQTLLKEIELVRSRETDFRQRIEAFELAKQLQEEKTKSVEELLRKRQLEVRKLEDNFENKLKNELLRYQIELKEEYLKRTQKVSEDEKINKEEAAHLREEAIILNMKKQEVEKAVSRTRELETEVNVLNVQLSLLTKQNHQLTEKLKETIDYPLIIQEKAELQAQSKSLKEQLEEVRKENQLLRDRAIKPAVEYAALQEELKILENSRKQEQDEFKMRRELLERQLQTEVERCTELKMQLLGSEDSSRRLNAEVEQLEFQLRHTRQAFEKEVYRNPKPSFVDRSVQGFTTSRTGPPYIYIDKDPMKSHLVFNAFEAGGTSNSHYCYAARTRSSSPDSDLEFVANTKAKIKELEKDAEYLEEAYRNYKDRLIYAAEVESMTQSSAQPRRGFLNNVSAASHQKVNFVGDNLTPQQHILLNRLKIQRCEELVTTECERTPLVSKVSSRRLSSTPKANVFQTINKKEHISSEVTDHDGSYISSSHHSRNKPLSPIPKNSQFPTLNQEVALLCQETEKKLVSRDHHSAVSDPLQSSIHSELKQLNFDDLIHSDSSLHDQEDIPEQHECDISHPSEGLAHNNPFIADVQRTPSPQLDSSTSQQKKPKISNEQDDIEEEINTYDTQNKSGRQLEEYHSLENEAEPKEKLMTESKISETEREIDEDHLRLREPEDAGSSAKVGVSPMDKYMQMLAQNRAEEQTEKVNKESLEELSVVEKLSNDSITALSHEEADDDFW</sequence>
<feature type="compositionally biased region" description="Acidic residues" evidence="2">
    <location>
        <begin position="885"/>
        <end position="894"/>
    </location>
</feature>
<dbReference type="Gene3D" id="1.20.960.40">
    <property type="match status" value="1"/>
</dbReference>
<gene>
    <name evidence="3" type="ORF">PECUL_23A028694</name>
</gene>
<dbReference type="PANTHER" id="PTHR39063">
    <property type="entry name" value="ORAL-FACIAL-DIGITAL SYNDROME 1 PROTEIN HOMOLOG"/>
    <property type="match status" value="1"/>
</dbReference>
<dbReference type="PROSITE" id="PS50896">
    <property type="entry name" value="LISH"/>
    <property type="match status" value="1"/>
</dbReference>
<dbReference type="Pfam" id="PF16045">
    <property type="entry name" value="LisH_2"/>
    <property type="match status" value="1"/>
</dbReference>
<dbReference type="SMART" id="SM00667">
    <property type="entry name" value="LisH"/>
    <property type="match status" value="1"/>
</dbReference>
<feature type="coiled-coil region" evidence="1">
    <location>
        <begin position="435"/>
        <end position="547"/>
    </location>
</feature>
<evidence type="ECO:0000313" key="4">
    <source>
        <dbReference type="Proteomes" id="UP001295444"/>
    </source>
</evidence>
<dbReference type="AlphaFoldDB" id="A0AAD1VNF5"/>
<evidence type="ECO:0000256" key="1">
    <source>
        <dbReference type="SAM" id="Coils"/>
    </source>
</evidence>
<feature type="compositionally biased region" description="Basic and acidic residues" evidence="2">
    <location>
        <begin position="904"/>
        <end position="946"/>
    </location>
</feature>